<dbReference type="OrthoDB" id="9775118at2"/>
<keyword evidence="2" id="KW-1185">Reference proteome</keyword>
<organism evidence="1 2">
    <name type="scientific">Macrococcus hajekii</name>
    <dbReference type="NCBI Taxonomy" id="198482"/>
    <lineage>
        <taxon>Bacteria</taxon>
        <taxon>Bacillati</taxon>
        <taxon>Bacillota</taxon>
        <taxon>Bacilli</taxon>
        <taxon>Bacillales</taxon>
        <taxon>Staphylococcaceae</taxon>
        <taxon>Macrococcus</taxon>
    </lineage>
</organism>
<proteinExistence type="predicted"/>
<gene>
    <name evidence="1" type="ORF">ERX37_04735</name>
</gene>
<dbReference type="EMBL" id="SCWE01000001">
    <property type="protein sequence ID" value="TDM03394.1"/>
    <property type="molecule type" value="Genomic_DNA"/>
</dbReference>
<dbReference type="PANTHER" id="PTHR11575">
    <property type="entry name" value="5'-NUCLEOTIDASE-RELATED"/>
    <property type="match status" value="1"/>
</dbReference>
<protein>
    <submittedName>
        <fullName evidence="1">Bifunctional metallophosphatase/5'-nucleotidase</fullName>
    </submittedName>
</protein>
<dbReference type="RefSeq" id="WP_133429490.1">
    <property type="nucleotide sequence ID" value="NZ_BMCC01000001.1"/>
</dbReference>
<dbReference type="GO" id="GO:0009166">
    <property type="term" value="P:nucleotide catabolic process"/>
    <property type="evidence" value="ECO:0007669"/>
    <property type="project" value="InterPro"/>
</dbReference>
<dbReference type="Gene3D" id="3.60.21.10">
    <property type="match status" value="1"/>
</dbReference>
<dbReference type="GO" id="GO:0030288">
    <property type="term" value="C:outer membrane-bounded periplasmic space"/>
    <property type="evidence" value="ECO:0007669"/>
    <property type="project" value="TreeGrafter"/>
</dbReference>
<comment type="caution">
    <text evidence="1">The sequence shown here is derived from an EMBL/GenBank/DDBJ whole genome shotgun (WGS) entry which is preliminary data.</text>
</comment>
<dbReference type="Proteomes" id="UP000295328">
    <property type="component" value="Unassembled WGS sequence"/>
</dbReference>
<dbReference type="SUPFAM" id="SSF56300">
    <property type="entry name" value="Metallo-dependent phosphatases"/>
    <property type="match status" value="1"/>
</dbReference>
<evidence type="ECO:0000313" key="2">
    <source>
        <dbReference type="Proteomes" id="UP000295328"/>
    </source>
</evidence>
<dbReference type="InterPro" id="IPR006179">
    <property type="entry name" value="5_nucleotidase/apyrase"/>
</dbReference>
<sequence>MDIHIIATNNTRGMLFSENNLLRAASYIRKVRRNSPHLLVLNNANTFCGSEDADFIAAQKEYARSPVMRVMNQIGYDASGISIQDLDKGLSYFNKAQAMAEFPFLCANILHPYTKETFFNTPYIIRQMGAMKIGILGMTATSEFRQRFSEEFYMEKTVDAARRWIRHMRDKENPDFVIVMYYGDIERMSSHEKMLRATEGVDLMLSASKLNEVIDSTWHVGLADDISELCHMQLQFKQRTTTFELTDYRAELVSLKAFKEDAWLMDELYYTHQEWQKKNSTR</sequence>
<dbReference type="GO" id="GO:0016787">
    <property type="term" value="F:hydrolase activity"/>
    <property type="evidence" value="ECO:0007669"/>
    <property type="project" value="InterPro"/>
</dbReference>
<name>A0A4R6BNF5_9STAP</name>
<accession>A0A4R6BNF5</accession>
<dbReference type="InterPro" id="IPR029052">
    <property type="entry name" value="Metallo-depent_PP-like"/>
</dbReference>
<reference evidence="1 2" key="1">
    <citation type="submission" date="2019-01" db="EMBL/GenBank/DDBJ databases">
        <title>Draft genome sequences of the type strains of six Macrococcus species.</title>
        <authorList>
            <person name="Mazhar S."/>
            <person name="Altermann E."/>
            <person name="Hill C."/>
            <person name="Mcauliffe O."/>
        </authorList>
    </citation>
    <scope>NUCLEOTIDE SEQUENCE [LARGE SCALE GENOMIC DNA]</scope>
    <source>
        <strain evidence="1 2">CCM4809</strain>
    </source>
</reference>
<dbReference type="AlphaFoldDB" id="A0A4R6BNF5"/>
<dbReference type="PANTHER" id="PTHR11575:SF6">
    <property type="entry name" value="2',3'-CYCLIC-NUCLEOTIDE 2'-PHOSPHODIESTERASE_3'-NUCLEOTIDASE"/>
    <property type="match status" value="1"/>
</dbReference>
<evidence type="ECO:0000313" key="1">
    <source>
        <dbReference type="EMBL" id="TDM03394.1"/>
    </source>
</evidence>